<proteinExistence type="predicted"/>
<gene>
    <name evidence="2" type="ORF">KOW79_015979</name>
</gene>
<dbReference type="Proteomes" id="UP000824219">
    <property type="component" value="Linkage Group LG19"/>
</dbReference>
<name>A0A9D3NB65_9TELE</name>
<dbReference type="EMBL" id="JAHKSW010000019">
    <property type="protein sequence ID" value="KAG7320126.1"/>
    <property type="molecule type" value="Genomic_DNA"/>
</dbReference>
<dbReference type="AlphaFoldDB" id="A0A9D3NB65"/>
<sequence>MHSAELSDRSHINTEPFYERTVTSVRPEQRAYSPVRNPSINRNASASINADVQADCQAQVHRYQPHLREIH</sequence>
<evidence type="ECO:0000256" key="1">
    <source>
        <dbReference type="SAM" id="MobiDB-lite"/>
    </source>
</evidence>
<feature type="compositionally biased region" description="Basic and acidic residues" evidence="1">
    <location>
        <begin position="1"/>
        <end position="12"/>
    </location>
</feature>
<evidence type="ECO:0000313" key="3">
    <source>
        <dbReference type="Proteomes" id="UP000824219"/>
    </source>
</evidence>
<evidence type="ECO:0000313" key="2">
    <source>
        <dbReference type="EMBL" id="KAG7320126.1"/>
    </source>
</evidence>
<feature type="region of interest" description="Disordered" evidence="1">
    <location>
        <begin position="1"/>
        <end position="25"/>
    </location>
</feature>
<organism evidence="2 3">
    <name type="scientific">Hemibagrus wyckioides</name>
    <dbReference type="NCBI Taxonomy" id="337641"/>
    <lineage>
        <taxon>Eukaryota</taxon>
        <taxon>Metazoa</taxon>
        <taxon>Chordata</taxon>
        <taxon>Craniata</taxon>
        <taxon>Vertebrata</taxon>
        <taxon>Euteleostomi</taxon>
        <taxon>Actinopterygii</taxon>
        <taxon>Neopterygii</taxon>
        <taxon>Teleostei</taxon>
        <taxon>Ostariophysi</taxon>
        <taxon>Siluriformes</taxon>
        <taxon>Bagridae</taxon>
        <taxon>Hemibagrus</taxon>
    </lineage>
</organism>
<accession>A0A9D3NB65</accession>
<protein>
    <submittedName>
        <fullName evidence="2">Uncharacterized protein</fullName>
    </submittedName>
</protein>
<keyword evidence="3" id="KW-1185">Reference proteome</keyword>
<reference evidence="2 3" key="1">
    <citation type="submission" date="2021-06" db="EMBL/GenBank/DDBJ databases">
        <title>Chromosome-level genome assembly of the red-tail catfish (Hemibagrus wyckioides).</title>
        <authorList>
            <person name="Shao F."/>
        </authorList>
    </citation>
    <scope>NUCLEOTIDE SEQUENCE [LARGE SCALE GENOMIC DNA]</scope>
    <source>
        <strain evidence="2">EC202008001</strain>
        <tissue evidence="2">Blood</tissue>
    </source>
</reference>
<comment type="caution">
    <text evidence="2">The sequence shown here is derived from an EMBL/GenBank/DDBJ whole genome shotgun (WGS) entry which is preliminary data.</text>
</comment>